<dbReference type="PROSITE" id="PS50846">
    <property type="entry name" value="HMA_2"/>
    <property type="match status" value="1"/>
</dbReference>
<dbReference type="InterPro" id="IPR006121">
    <property type="entry name" value="HMA_dom"/>
</dbReference>
<dbReference type="OrthoDB" id="689350at2759"/>
<evidence type="ECO:0000259" key="3">
    <source>
        <dbReference type="PROSITE" id="PS50846"/>
    </source>
</evidence>
<comment type="caution">
    <text evidence="4">The sequence shown here is derived from an EMBL/GenBank/DDBJ whole genome shotgun (WGS) entry which is preliminary data.</text>
</comment>
<keyword evidence="5" id="KW-1185">Reference proteome</keyword>
<protein>
    <recommendedName>
        <fullName evidence="3">HMA domain-containing protein</fullName>
    </recommendedName>
</protein>
<accession>A0A9Q1LBG3</accession>
<dbReference type="GO" id="GO:0016020">
    <property type="term" value="C:membrane"/>
    <property type="evidence" value="ECO:0007669"/>
    <property type="project" value="UniProtKB-SubCell"/>
</dbReference>
<dbReference type="SUPFAM" id="SSF55008">
    <property type="entry name" value="HMA, heavy metal-associated domain"/>
    <property type="match status" value="1"/>
</dbReference>
<feature type="region of interest" description="Disordered" evidence="2">
    <location>
        <begin position="54"/>
        <end position="115"/>
    </location>
</feature>
<reference evidence="5" key="1">
    <citation type="journal article" date="2023" name="Proc. Natl. Acad. Sci. U.S.A.">
        <title>Genomic and structural basis for evolution of tropane alkaloid biosynthesis.</title>
        <authorList>
            <person name="Wanga Y.-J."/>
            <person name="Taina T."/>
            <person name="Yua J.-Y."/>
            <person name="Lia J."/>
            <person name="Xua B."/>
            <person name="Chenc J."/>
            <person name="D'Auriad J.C."/>
            <person name="Huanga J.-P."/>
            <person name="Huanga S.-X."/>
        </authorList>
    </citation>
    <scope>NUCLEOTIDE SEQUENCE [LARGE SCALE GENOMIC DNA]</scope>
    <source>
        <strain evidence="5">cv. KIB-2019</strain>
    </source>
</reference>
<evidence type="ECO:0000256" key="2">
    <source>
        <dbReference type="SAM" id="MobiDB-lite"/>
    </source>
</evidence>
<dbReference type="EMBL" id="JAJAGQ010000020">
    <property type="protein sequence ID" value="KAJ8532905.1"/>
    <property type="molecule type" value="Genomic_DNA"/>
</dbReference>
<dbReference type="PANTHER" id="PTHR46119:SF15">
    <property type="entry name" value="PROTEIN SODIUM POTASSIUM ROOT DEFECTIVE 2"/>
    <property type="match status" value="1"/>
</dbReference>
<dbReference type="Proteomes" id="UP001152561">
    <property type="component" value="Unassembled WGS sequence"/>
</dbReference>
<dbReference type="AlphaFoldDB" id="A0A9Q1LBG3"/>
<dbReference type="PANTHER" id="PTHR46119">
    <property type="entry name" value="OS08G0405700 PROTEIN"/>
    <property type="match status" value="1"/>
</dbReference>
<dbReference type="CDD" id="cd00371">
    <property type="entry name" value="HMA"/>
    <property type="match status" value="1"/>
</dbReference>
<dbReference type="GO" id="GO:0046872">
    <property type="term" value="F:metal ion binding"/>
    <property type="evidence" value="ECO:0007669"/>
    <property type="project" value="InterPro"/>
</dbReference>
<comment type="subcellular location">
    <subcellularLocation>
        <location evidence="1">Membrane</location>
        <topology evidence="1">Peripheral membrane protein</topology>
    </subcellularLocation>
</comment>
<dbReference type="Pfam" id="PF00403">
    <property type="entry name" value="HMA"/>
    <property type="match status" value="1"/>
</dbReference>
<dbReference type="InterPro" id="IPR036163">
    <property type="entry name" value="HMA_dom_sf"/>
</dbReference>
<dbReference type="Gene3D" id="3.30.70.100">
    <property type="match status" value="1"/>
</dbReference>
<gene>
    <name evidence="4" type="ORF">K7X08_015794</name>
</gene>
<sequence>MKGIDIFCASQASTSICLGMEASSSSSSSSVIQLGGGNISASRLIDRYNPIIRDSRRIGGSGRSNLRPVPPRNSSQSLVSPKPKKKDNKKSSTTSSKIPSKETNKKKANNNNDHKGHFIKRSIWSCTKPGEFITPPGSSRYLLSENDLVDALSDYHDPVLKLVNHSSSSSPVNSKSCHQDVKVAADESCTPIKPQSSSGNQQVVVLRVSLHCRGCEKKMRKHLSTMKGVTSFNIDFAAKKVEVIGDVTPLEVLASISKVKNAQLWPPTLASSVPSAKANNLIKL</sequence>
<name>A0A9Q1LBG3_9SOLA</name>
<organism evidence="4 5">
    <name type="scientific">Anisodus acutangulus</name>
    <dbReference type="NCBI Taxonomy" id="402998"/>
    <lineage>
        <taxon>Eukaryota</taxon>
        <taxon>Viridiplantae</taxon>
        <taxon>Streptophyta</taxon>
        <taxon>Embryophyta</taxon>
        <taxon>Tracheophyta</taxon>
        <taxon>Spermatophyta</taxon>
        <taxon>Magnoliopsida</taxon>
        <taxon>eudicotyledons</taxon>
        <taxon>Gunneridae</taxon>
        <taxon>Pentapetalae</taxon>
        <taxon>asterids</taxon>
        <taxon>lamiids</taxon>
        <taxon>Solanales</taxon>
        <taxon>Solanaceae</taxon>
        <taxon>Solanoideae</taxon>
        <taxon>Hyoscyameae</taxon>
        <taxon>Anisodus</taxon>
    </lineage>
</organism>
<dbReference type="GO" id="GO:0009626">
    <property type="term" value="P:plant-type hypersensitive response"/>
    <property type="evidence" value="ECO:0007669"/>
    <property type="project" value="UniProtKB-KW"/>
</dbReference>
<feature type="domain" description="HMA" evidence="3">
    <location>
        <begin position="201"/>
        <end position="267"/>
    </location>
</feature>
<evidence type="ECO:0000313" key="4">
    <source>
        <dbReference type="EMBL" id="KAJ8532905.1"/>
    </source>
</evidence>
<evidence type="ECO:0000256" key="1">
    <source>
        <dbReference type="ARBA" id="ARBA00004170"/>
    </source>
</evidence>
<evidence type="ECO:0000313" key="5">
    <source>
        <dbReference type="Proteomes" id="UP001152561"/>
    </source>
</evidence>
<proteinExistence type="predicted"/>
<dbReference type="InterPro" id="IPR044526">
    <property type="entry name" value="NAKR1-3"/>
</dbReference>